<organism evidence="9">
    <name type="scientific">Ignisphaera aggregans</name>
    <dbReference type="NCBI Taxonomy" id="334771"/>
    <lineage>
        <taxon>Archaea</taxon>
        <taxon>Thermoproteota</taxon>
        <taxon>Thermoprotei</taxon>
        <taxon>Desulfurococcales</taxon>
        <taxon>Desulfurococcaceae</taxon>
        <taxon>Ignisphaera</taxon>
    </lineage>
</organism>
<keyword evidence="4 7" id="KW-0812">Transmembrane</keyword>
<feature type="transmembrane region" description="Helical" evidence="7">
    <location>
        <begin position="227"/>
        <end position="249"/>
    </location>
</feature>
<evidence type="ECO:0000259" key="8">
    <source>
        <dbReference type="Pfam" id="PF06808"/>
    </source>
</evidence>
<dbReference type="InterPro" id="IPR010656">
    <property type="entry name" value="DctM"/>
</dbReference>
<dbReference type="PIRSF" id="PIRSF006066">
    <property type="entry name" value="HI0050"/>
    <property type="match status" value="1"/>
</dbReference>
<comment type="subcellular location">
    <subcellularLocation>
        <location evidence="1">Cell inner membrane</location>
        <topology evidence="1">Multi-pass membrane protein</topology>
    </subcellularLocation>
</comment>
<feature type="transmembrane region" description="Helical" evidence="7">
    <location>
        <begin position="183"/>
        <end position="206"/>
    </location>
</feature>
<evidence type="ECO:0000313" key="9">
    <source>
        <dbReference type="EMBL" id="HEW52662.1"/>
    </source>
</evidence>
<evidence type="ECO:0000256" key="4">
    <source>
        <dbReference type="ARBA" id="ARBA00022692"/>
    </source>
</evidence>
<keyword evidence="5 7" id="KW-1133">Transmembrane helix</keyword>
<feature type="transmembrane region" description="Helical" evidence="7">
    <location>
        <begin position="153"/>
        <end position="177"/>
    </location>
</feature>
<sequence>MLEALSSLITTLPQWAVALAYLVILVGLIIAGIPVSISIGLTSVLFIVLYNVKLSTITTAICQAYDAWPMLGIFLFTFMGVVFEKSGLTELIVNALQPTVGRLRGGLGIVAILGCAFYGLLTGSVAATAAAYTRLLGNEMVKRGYDRNYTAGLIAAAAPLGAFIPPSIPAIVIGIAIGGSILTMFLVGAALGLVIIPGLILINTIISMRKGYGGVERVYTRREIVVNIIKACPPFIVTIGILASIYLGLMSVTEAGAMGAVLSLVVAAAYRRINRRNIIEIFVEAVKSTSVVMFLITMSFVLQYTWSLAGINEAFKLFLMSTARTYGAHIALTIMALILFVLGMFFDVIVLAIAWGAYISAALAPFGINIYHVGALFLLGVLIGTATPPVGSGVFVVADTMKIGLEDIFRGIKWFLPFYLILYVAAVYIPDLSLWLPRMLGMSGV</sequence>
<feature type="transmembrane region" description="Helical" evidence="7">
    <location>
        <begin position="326"/>
        <end position="358"/>
    </location>
</feature>
<evidence type="ECO:0000256" key="3">
    <source>
        <dbReference type="ARBA" id="ARBA00022519"/>
    </source>
</evidence>
<dbReference type="GO" id="GO:0022857">
    <property type="term" value="F:transmembrane transporter activity"/>
    <property type="evidence" value="ECO:0007669"/>
    <property type="project" value="TreeGrafter"/>
</dbReference>
<keyword evidence="3" id="KW-0997">Cell inner membrane</keyword>
<feature type="transmembrane region" description="Helical" evidence="7">
    <location>
        <begin position="418"/>
        <end position="436"/>
    </location>
</feature>
<reference evidence="9" key="1">
    <citation type="journal article" date="2020" name="mSystems">
        <title>Genome- and Community-Level Interaction Insights into Carbon Utilization and Element Cycling Functions of Hydrothermarchaeota in Hydrothermal Sediment.</title>
        <authorList>
            <person name="Zhou Z."/>
            <person name="Liu Y."/>
            <person name="Xu W."/>
            <person name="Pan J."/>
            <person name="Luo Z.H."/>
            <person name="Li M."/>
        </authorList>
    </citation>
    <scope>NUCLEOTIDE SEQUENCE [LARGE SCALE GENOMIC DNA]</scope>
    <source>
        <strain evidence="9">SpSt-16</strain>
    </source>
</reference>
<evidence type="ECO:0000256" key="6">
    <source>
        <dbReference type="ARBA" id="ARBA00023136"/>
    </source>
</evidence>
<evidence type="ECO:0000256" key="2">
    <source>
        <dbReference type="ARBA" id="ARBA00022475"/>
    </source>
</evidence>
<protein>
    <submittedName>
        <fullName evidence="9">TRAP transporter large permease</fullName>
    </submittedName>
</protein>
<keyword evidence="2" id="KW-1003">Cell membrane</keyword>
<feature type="transmembrane region" description="Helical" evidence="7">
    <location>
        <begin position="64"/>
        <end position="83"/>
    </location>
</feature>
<evidence type="ECO:0000256" key="5">
    <source>
        <dbReference type="ARBA" id="ARBA00022989"/>
    </source>
</evidence>
<feature type="domain" description="TRAP C4-dicarboxylate transport system permease DctM subunit" evidence="8">
    <location>
        <begin position="22"/>
        <end position="428"/>
    </location>
</feature>
<gene>
    <name evidence="9" type="ORF">ENO77_00530</name>
</gene>
<feature type="transmembrane region" description="Helical" evidence="7">
    <location>
        <begin position="370"/>
        <end position="398"/>
    </location>
</feature>
<dbReference type="PANTHER" id="PTHR33362">
    <property type="entry name" value="SIALIC ACID TRAP TRANSPORTER PERMEASE PROTEIN SIAT-RELATED"/>
    <property type="match status" value="1"/>
</dbReference>
<feature type="transmembrane region" description="Helical" evidence="7">
    <location>
        <begin position="20"/>
        <end position="52"/>
    </location>
</feature>
<feature type="transmembrane region" description="Helical" evidence="7">
    <location>
        <begin position="285"/>
        <end position="306"/>
    </location>
</feature>
<name>A0A7C2ZL73_9CREN</name>
<feature type="transmembrane region" description="Helical" evidence="7">
    <location>
        <begin position="103"/>
        <end position="132"/>
    </location>
</feature>
<dbReference type="Pfam" id="PF06808">
    <property type="entry name" value="DctM"/>
    <property type="match status" value="1"/>
</dbReference>
<dbReference type="EMBL" id="DSGT01000002">
    <property type="protein sequence ID" value="HEW52662.1"/>
    <property type="molecule type" value="Genomic_DNA"/>
</dbReference>
<dbReference type="GO" id="GO:0005886">
    <property type="term" value="C:plasma membrane"/>
    <property type="evidence" value="ECO:0007669"/>
    <property type="project" value="UniProtKB-SubCell"/>
</dbReference>
<accession>A0A7C2ZL73</accession>
<evidence type="ECO:0000256" key="7">
    <source>
        <dbReference type="SAM" id="Phobius"/>
    </source>
</evidence>
<feature type="transmembrane region" description="Helical" evidence="7">
    <location>
        <begin position="255"/>
        <end position="273"/>
    </location>
</feature>
<evidence type="ECO:0000256" key="1">
    <source>
        <dbReference type="ARBA" id="ARBA00004429"/>
    </source>
</evidence>
<proteinExistence type="predicted"/>
<keyword evidence="6 7" id="KW-0472">Membrane</keyword>
<dbReference type="InterPro" id="IPR004681">
    <property type="entry name" value="TRAP_DctM"/>
</dbReference>
<dbReference type="AlphaFoldDB" id="A0A7C2ZL73"/>
<comment type="caution">
    <text evidence="9">The sequence shown here is derived from an EMBL/GenBank/DDBJ whole genome shotgun (WGS) entry which is preliminary data.</text>
</comment>